<dbReference type="Proteomes" id="UP001501371">
    <property type="component" value="Unassembled WGS sequence"/>
</dbReference>
<sequence length="309" mass="33091">MTDTGSDMDTNTNGNADAVRGTSVDGDGGVEALVAPGDLARFSINQMTVRQLSLPELTEACVRLGVPGVGLWREPVQAYGVEAAAKLVRDAGLAVTTLCRGGFLTATDPDLRAAALADNRAAVDEAVALGTDTVVMVSGGLPEGSRDLAAARESIADALAELAPYAGDRGVRLAIEPLHPMFASDRCVVSTLDQALELAERFPADQVGVVVDTYHIWWDDRAPAAVARAGERIFSFQLADWTTPLPEGVLNGRGQLGDGSVDLRTWRERVEAAGYDGPIEVELFNERLWQRDGVRLLQEVVRRYVRHAL</sequence>
<dbReference type="InterPro" id="IPR013022">
    <property type="entry name" value="Xyl_isomerase-like_TIM-brl"/>
</dbReference>
<protein>
    <submittedName>
        <fullName evidence="3">Sugar phosphate isomerase/epimerase</fullName>
    </submittedName>
</protein>
<feature type="compositionally biased region" description="Polar residues" evidence="1">
    <location>
        <begin position="1"/>
        <end position="15"/>
    </location>
</feature>
<keyword evidence="3" id="KW-0413">Isomerase</keyword>
<keyword evidence="4" id="KW-1185">Reference proteome</keyword>
<dbReference type="PANTHER" id="PTHR12110">
    <property type="entry name" value="HYDROXYPYRUVATE ISOMERASE"/>
    <property type="match status" value="1"/>
</dbReference>
<evidence type="ECO:0000313" key="3">
    <source>
        <dbReference type="EMBL" id="GAA1168790.1"/>
    </source>
</evidence>
<name>A0ABN1UVW3_9ACTN</name>
<proteinExistence type="predicted"/>
<dbReference type="GO" id="GO:0016853">
    <property type="term" value="F:isomerase activity"/>
    <property type="evidence" value="ECO:0007669"/>
    <property type="project" value="UniProtKB-KW"/>
</dbReference>
<dbReference type="SUPFAM" id="SSF51658">
    <property type="entry name" value="Xylose isomerase-like"/>
    <property type="match status" value="1"/>
</dbReference>
<feature type="region of interest" description="Disordered" evidence="1">
    <location>
        <begin position="1"/>
        <end position="23"/>
    </location>
</feature>
<organism evidence="3 4">
    <name type="scientific">Streptomyces hebeiensis</name>
    <dbReference type="NCBI Taxonomy" id="229486"/>
    <lineage>
        <taxon>Bacteria</taxon>
        <taxon>Bacillati</taxon>
        <taxon>Actinomycetota</taxon>
        <taxon>Actinomycetes</taxon>
        <taxon>Kitasatosporales</taxon>
        <taxon>Streptomycetaceae</taxon>
        <taxon>Streptomyces</taxon>
    </lineage>
</organism>
<dbReference type="PANTHER" id="PTHR12110:SF52">
    <property type="entry name" value="XYLOSE ISOMERASE"/>
    <property type="match status" value="1"/>
</dbReference>
<dbReference type="Gene3D" id="3.20.20.150">
    <property type="entry name" value="Divalent-metal-dependent TIM barrel enzymes"/>
    <property type="match status" value="1"/>
</dbReference>
<feature type="domain" description="Xylose isomerase-like TIM barrel" evidence="2">
    <location>
        <begin position="59"/>
        <end position="299"/>
    </location>
</feature>
<accession>A0ABN1UVW3</accession>
<comment type="caution">
    <text evidence="3">The sequence shown here is derived from an EMBL/GenBank/DDBJ whole genome shotgun (WGS) entry which is preliminary data.</text>
</comment>
<dbReference type="Pfam" id="PF01261">
    <property type="entry name" value="AP_endonuc_2"/>
    <property type="match status" value="1"/>
</dbReference>
<dbReference type="InterPro" id="IPR050312">
    <property type="entry name" value="IolE/XylAMocC-like"/>
</dbReference>
<dbReference type="EMBL" id="BAAAKV010000021">
    <property type="protein sequence ID" value="GAA1168790.1"/>
    <property type="molecule type" value="Genomic_DNA"/>
</dbReference>
<gene>
    <name evidence="3" type="ORF">GCM10009654_27520</name>
</gene>
<dbReference type="InterPro" id="IPR036237">
    <property type="entry name" value="Xyl_isomerase-like_sf"/>
</dbReference>
<evidence type="ECO:0000313" key="4">
    <source>
        <dbReference type="Proteomes" id="UP001501371"/>
    </source>
</evidence>
<reference evidence="3 4" key="1">
    <citation type="journal article" date="2019" name="Int. J. Syst. Evol. Microbiol.">
        <title>The Global Catalogue of Microorganisms (GCM) 10K type strain sequencing project: providing services to taxonomists for standard genome sequencing and annotation.</title>
        <authorList>
            <consortium name="The Broad Institute Genomics Platform"/>
            <consortium name="The Broad Institute Genome Sequencing Center for Infectious Disease"/>
            <person name="Wu L."/>
            <person name="Ma J."/>
        </authorList>
    </citation>
    <scope>NUCLEOTIDE SEQUENCE [LARGE SCALE GENOMIC DNA]</scope>
    <source>
        <strain evidence="3 4">JCM 12696</strain>
    </source>
</reference>
<evidence type="ECO:0000256" key="1">
    <source>
        <dbReference type="SAM" id="MobiDB-lite"/>
    </source>
</evidence>
<evidence type="ECO:0000259" key="2">
    <source>
        <dbReference type="Pfam" id="PF01261"/>
    </source>
</evidence>